<dbReference type="eggNOG" id="COG1051">
    <property type="taxonomic scope" value="Bacteria"/>
</dbReference>
<gene>
    <name evidence="5" type="ordered locus">Trad_1612</name>
</gene>
<dbReference type="InterPro" id="IPR000086">
    <property type="entry name" value="NUDIX_hydrolase_dom"/>
</dbReference>
<accession>D7CY92</accession>
<dbReference type="PRINTS" id="PR00502">
    <property type="entry name" value="NUDIXFAMILY"/>
</dbReference>
<name>D7CY92_TRURR</name>
<proteinExistence type="inferred from homology"/>
<evidence type="ECO:0000256" key="3">
    <source>
        <dbReference type="RuleBase" id="RU003476"/>
    </source>
</evidence>
<dbReference type="AlphaFoldDB" id="D7CY92"/>
<evidence type="ECO:0000256" key="1">
    <source>
        <dbReference type="ARBA" id="ARBA00001946"/>
    </source>
</evidence>
<reference evidence="6" key="1">
    <citation type="submission" date="2010-05" db="EMBL/GenBank/DDBJ databases">
        <title>The complete genome of Truepera radiovictris DSM 17093.</title>
        <authorList>
            <consortium name="US DOE Joint Genome Institute (JGI-PGF)"/>
            <person name="Lucas S."/>
            <person name="Copeland A."/>
            <person name="Lapidus A."/>
            <person name="Glavina del Rio T."/>
            <person name="Dalin E."/>
            <person name="Tice H."/>
            <person name="Bruce D."/>
            <person name="Goodwin L."/>
            <person name="Pitluck S."/>
            <person name="Kyrpides N."/>
            <person name="Mavromatis K."/>
            <person name="Ovchinnikova G."/>
            <person name="Munk A.C."/>
            <person name="Detter J.C."/>
            <person name="Han C."/>
            <person name="Tapia R."/>
            <person name="Land M."/>
            <person name="Hauser L."/>
            <person name="Markowitz V."/>
            <person name="Cheng J.-F."/>
            <person name="Hugenholtz P."/>
            <person name="Woyke T."/>
            <person name="Wu D."/>
            <person name="Tindall B."/>
            <person name="Pomrenke H.G."/>
            <person name="Brambilla E."/>
            <person name="Klenk H.-P."/>
            <person name="Eisen J.A."/>
        </authorList>
    </citation>
    <scope>NUCLEOTIDE SEQUENCE [LARGE SCALE GENOMIC DNA]</scope>
    <source>
        <strain evidence="6">DSM 17093 / CIP 108686 / LMG 22925 / RQ-24</strain>
    </source>
</reference>
<dbReference type="Pfam" id="PF00293">
    <property type="entry name" value="NUDIX"/>
    <property type="match status" value="1"/>
</dbReference>
<dbReference type="PROSITE" id="PS00893">
    <property type="entry name" value="NUDIX_BOX"/>
    <property type="match status" value="1"/>
</dbReference>
<reference evidence="5 6" key="2">
    <citation type="journal article" date="2011" name="Stand. Genomic Sci.">
        <title>Complete genome sequence of Truepera radiovictrix type strain (RQ-24).</title>
        <authorList>
            <person name="Ivanova N."/>
            <person name="Rohde C."/>
            <person name="Munk C."/>
            <person name="Nolan M."/>
            <person name="Lucas S."/>
            <person name="Del Rio T.G."/>
            <person name="Tice H."/>
            <person name="Deshpande S."/>
            <person name="Cheng J.F."/>
            <person name="Tapia R."/>
            <person name="Han C."/>
            <person name="Goodwin L."/>
            <person name="Pitluck S."/>
            <person name="Liolios K."/>
            <person name="Mavromatis K."/>
            <person name="Mikhailova N."/>
            <person name="Pati A."/>
            <person name="Chen A."/>
            <person name="Palaniappan K."/>
            <person name="Land M."/>
            <person name="Hauser L."/>
            <person name="Chang Y.J."/>
            <person name="Jeffries C.D."/>
            <person name="Brambilla E."/>
            <person name="Rohde M."/>
            <person name="Goker M."/>
            <person name="Tindall B.J."/>
            <person name="Woyke T."/>
            <person name="Bristow J."/>
            <person name="Eisen J.A."/>
            <person name="Markowitz V."/>
            <person name="Hugenholtz P."/>
            <person name="Kyrpides N.C."/>
            <person name="Klenk H.P."/>
            <person name="Lapidus A."/>
        </authorList>
    </citation>
    <scope>NUCLEOTIDE SEQUENCE [LARGE SCALE GENOMIC DNA]</scope>
    <source>
        <strain evidence="6">DSM 17093 / CIP 108686 / LMG 22925 / RQ-24</strain>
    </source>
</reference>
<feature type="domain" description="Nudix hydrolase" evidence="4">
    <location>
        <begin position="24"/>
        <end position="156"/>
    </location>
</feature>
<dbReference type="Gene3D" id="3.90.79.10">
    <property type="entry name" value="Nucleoside Triphosphate Pyrophosphohydrolase"/>
    <property type="match status" value="1"/>
</dbReference>
<dbReference type="GO" id="GO:0016462">
    <property type="term" value="F:pyrophosphatase activity"/>
    <property type="evidence" value="ECO:0007669"/>
    <property type="project" value="UniProtKB-ARBA"/>
</dbReference>
<organism evidence="5 6">
    <name type="scientific">Truepera radiovictrix (strain DSM 17093 / CIP 108686 / LMG 22925 / RQ-24)</name>
    <dbReference type="NCBI Taxonomy" id="649638"/>
    <lineage>
        <taxon>Bacteria</taxon>
        <taxon>Thermotogati</taxon>
        <taxon>Deinococcota</taxon>
        <taxon>Deinococci</taxon>
        <taxon>Trueperales</taxon>
        <taxon>Trueperaceae</taxon>
        <taxon>Truepera</taxon>
    </lineage>
</organism>
<evidence type="ECO:0000313" key="6">
    <source>
        <dbReference type="Proteomes" id="UP000000379"/>
    </source>
</evidence>
<keyword evidence="6" id="KW-1185">Reference proteome</keyword>
<sequence>MSDEILFEGRVIRVAKRSGRWEVVFHAPAVCVLALRGERGREEVLLVEQLRPAVGQVTWELPAGLVDPGETPAAAARRELAEEVGLAGTLTQLAEVYSSPGFTDEKVTLFMATDLHTVARAGGDEGEEVAFAWRPLRETWARVAAGEVASSAPTLLGLTYALGRAGALAEPS</sequence>
<evidence type="ECO:0000313" key="5">
    <source>
        <dbReference type="EMBL" id="ADI14731.1"/>
    </source>
</evidence>
<dbReference type="PANTHER" id="PTHR11839">
    <property type="entry name" value="UDP/ADP-SUGAR PYROPHOSPHATASE"/>
    <property type="match status" value="1"/>
</dbReference>
<dbReference type="InterPro" id="IPR020084">
    <property type="entry name" value="NUDIX_hydrolase_CS"/>
</dbReference>
<comment type="cofactor">
    <cofactor evidence="1">
        <name>Mg(2+)</name>
        <dbReference type="ChEBI" id="CHEBI:18420"/>
    </cofactor>
</comment>
<dbReference type="GO" id="GO:0019693">
    <property type="term" value="P:ribose phosphate metabolic process"/>
    <property type="evidence" value="ECO:0007669"/>
    <property type="project" value="TreeGrafter"/>
</dbReference>
<dbReference type="InterPro" id="IPR015797">
    <property type="entry name" value="NUDIX_hydrolase-like_dom_sf"/>
</dbReference>
<comment type="similarity">
    <text evidence="3">Belongs to the Nudix hydrolase family.</text>
</comment>
<keyword evidence="2 3" id="KW-0378">Hydrolase</keyword>
<dbReference type="KEGG" id="tra:Trad_1612"/>
<dbReference type="Proteomes" id="UP000000379">
    <property type="component" value="Chromosome"/>
</dbReference>
<protein>
    <submittedName>
        <fullName evidence="5">NUDIX hydrolase</fullName>
    </submittedName>
</protein>
<dbReference type="InterPro" id="IPR020476">
    <property type="entry name" value="Nudix_hydrolase"/>
</dbReference>
<dbReference type="PROSITE" id="PS51462">
    <property type="entry name" value="NUDIX"/>
    <property type="match status" value="1"/>
</dbReference>
<dbReference type="EMBL" id="CP002049">
    <property type="protein sequence ID" value="ADI14731.1"/>
    <property type="molecule type" value="Genomic_DNA"/>
</dbReference>
<dbReference type="HOGENOM" id="CLU_062658_5_1_0"/>
<dbReference type="GO" id="GO:0005829">
    <property type="term" value="C:cytosol"/>
    <property type="evidence" value="ECO:0007669"/>
    <property type="project" value="TreeGrafter"/>
</dbReference>
<evidence type="ECO:0000259" key="4">
    <source>
        <dbReference type="PROSITE" id="PS51462"/>
    </source>
</evidence>
<dbReference type="SUPFAM" id="SSF55811">
    <property type="entry name" value="Nudix"/>
    <property type="match status" value="1"/>
</dbReference>
<dbReference type="GO" id="GO:0006753">
    <property type="term" value="P:nucleoside phosphate metabolic process"/>
    <property type="evidence" value="ECO:0007669"/>
    <property type="project" value="TreeGrafter"/>
</dbReference>
<dbReference type="OrthoDB" id="9806150at2"/>
<dbReference type="STRING" id="649638.Trad_1612"/>
<dbReference type="PANTHER" id="PTHR11839:SF18">
    <property type="entry name" value="NUDIX HYDROLASE DOMAIN-CONTAINING PROTEIN"/>
    <property type="match status" value="1"/>
</dbReference>
<evidence type="ECO:0000256" key="2">
    <source>
        <dbReference type="ARBA" id="ARBA00022801"/>
    </source>
</evidence>